<keyword evidence="1" id="KW-0347">Helicase</keyword>
<dbReference type="Gramene" id="CDY30870">
    <property type="protein sequence ID" value="CDY30870"/>
    <property type="gene ID" value="GSBRNA2T00046359001"/>
</dbReference>
<dbReference type="Pfam" id="PF21530">
    <property type="entry name" value="Pif1_2B_dom"/>
    <property type="match status" value="1"/>
</dbReference>
<reference evidence="5 6" key="1">
    <citation type="journal article" date="2014" name="Science">
        <title>Plant genetics. Early allopolyploid evolution in the post-Neolithic Brassica napus oilseed genome.</title>
        <authorList>
            <person name="Chalhoub B."/>
            <person name="Denoeud F."/>
            <person name="Liu S."/>
            <person name="Parkin I.A."/>
            <person name="Tang H."/>
            <person name="Wang X."/>
            <person name="Chiquet J."/>
            <person name="Belcram H."/>
            <person name="Tong C."/>
            <person name="Samans B."/>
            <person name="Correa M."/>
            <person name="Da Silva C."/>
            <person name="Just J."/>
            <person name="Falentin C."/>
            <person name="Koh C.S."/>
            <person name="Le Clainche I."/>
            <person name="Bernard M."/>
            <person name="Bento P."/>
            <person name="Noel B."/>
            <person name="Labadie K."/>
            <person name="Alberti A."/>
            <person name="Charles M."/>
            <person name="Arnaud D."/>
            <person name="Guo H."/>
            <person name="Daviaud C."/>
            <person name="Alamery S."/>
            <person name="Jabbari K."/>
            <person name="Zhao M."/>
            <person name="Edger P.P."/>
            <person name="Chelaifa H."/>
            <person name="Tack D."/>
            <person name="Lassalle G."/>
            <person name="Mestiri I."/>
            <person name="Schnel N."/>
            <person name="Le Paslier M.C."/>
            <person name="Fan G."/>
            <person name="Renault V."/>
            <person name="Bayer P.E."/>
            <person name="Golicz A.A."/>
            <person name="Manoli S."/>
            <person name="Lee T.H."/>
            <person name="Thi V.H."/>
            <person name="Chalabi S."/>
            <person name="Hu Q."/>
            <person name="Fan C."/>
            <person name="Tollenaere R."/>
            <person name="Lu Y."/>
            <person name="Battail C."/>
            <person name="Shen J."/>
            <person name="Sidebottom C.H."/>
            <person name="Wang X."/>
            <person name="Canaguier A."/>
            <person name="Chauveau A."/>
            <person name="Berard A."/>
            <person name="Deniot G."/>
            <person name="Guan M."/>
            <person name="Liu Z."/>
            <person name="Sun F."/>
            <person name="Lim Y.P."/>
            <person name="Lyons E."/>
            <person name="Town C.D."/>
            <person name="Bancroft I."/>
            <person name="Wang X."/>
            <person name="Meng J."/>
            <person name="Ma J."/>
            <person name="Pires J.C."/>
            <person name="King G.J."/>
            <person name="Brunel D."/>
            <person name="Delourme R."/>
            <person name="Renard M."/>
            <person name="Aury J.M."/>
            <person name="Adams K.L."/>
            <person name="Batley J."/>
            <person name="Snowdon R.J."/>
            <person name="Tost J."/>
            <person name="Edwards D."/>
            <person name="Zhou Y."/>
            <person name="Hua W."/>
            <person name="Sharpe A.G."/>
            <person name="Paterson A.H."/>
            <person name="Guan C."/>
            <person name="Wincker P."/>
        </authorList>
    </citation>
    <scope>NUCLEOTIDE SEQUENCE [LARGE SCALE GENOMIC DNA]</scope>
    <source>
        <strain evidence="6">cv. Darmor-bzh</strain>
    </source>
</reference>
<name>A0A078GWK4_BRANA</name>
<keyword evidence="1" id="KW-0067">ATP-binding</keyword>
<evidence type="ECO:0000259" key="2">
    <source>
        <dbReference type="Pfam" id="PF05970"/>
    </source>
</evidence>
<gene>
    <name evidence="5" type="primary">BnaC04g27250D</name>
    <name evidence="4" type="ORF">DARMORV10_C04P39080.1</name>
    <name evidence="5" type="ORF">GSBRNA2T00046359001</name>
</gene>
<dbReference type="GO" id="GO:0005524">
    <property type="term" value="F:ATP binding"/>
    <property type="evidence" value="ECO:0007669"/>
    <property type="project" value="UniProtKB-KW"/>
</dbReference>
<protein>
    <recommendedName>
        <fullName evidence="1">ATP-dependent DNA helicase</fullName>
        <ecNumber evidence="1">5.6.2.3</ecNumber>
    </recommendedName>
</protein>
<dbReference type="InterPro" id="IPR027417">
    <property type="entry name" value="P-loop_NTPase"/>
</dbReference>
<dbReference type="Proteomes" id="UP000028999">
    <property type="component" value="Unassembled WGS sequence"/>
</dbReference>
<evidence type="ECO:0000313" key="6">
    <source>
        <dbReference type="Proteomes" id="UP000028999"/>
    </source>
</evidence>
<dbReference type="Pfam" id="PF05970">
    <property type="entry name" value="PIF1"/>
    <property type="match status" value="1"/>
</dbReference>
<dbReference type="OMA" id="ETHYPVE"/>
<dbReference type="EC" id="5.6.2.3" evidence="1"/>
<organism evidence="5 6">
    <name type="scientific">Brassica napus</name>
    <name type="common">Rape</name>
    <dbReference type="NCBI Taxonomy" id="3708"/>
    <lineage>
        <taxon>Eukaryota</taxon>
        <taxon>Viridiplantae</taxon>
        <taxon>Streptophyta</taxon>
        <taxon>Embryophyta</taxon>
        <taxon>Tracheophyta</taxon>
        <taxon>Spermatophyta</taxon>
        <taxon>Magnoliopsida</taxon>
        <taxon>eudicotyledons</taxon>
        <taxon>Gunneridae</taxon>
        <taxon>Pentapetalae</taxon>
        <taxon>rosids</taxon>
        <taxon>malvids</taxon>
        <taxon>Brassicales</taxon>
        <taxon>Brassicaceae</taxon>
        <taxon>Brassiceae</taxon>
        <taxon>Brassica</taxon>
    </lineage>
</organism>
<evidence type="ECO:0000313" key="5">
    <source>
        <dbReference type="EMBL" id="CDY30870.1"/>
    </source>
</evidence>
<dbReference type="EMBL" id="HG994368">
    <property type="protein sequence ID" value="CAF1853953.1"/>
    <property type="molecule type" value="Genomic_DNA"/>
</dbReference>
<dbReference type="SUPFAM" id="SSF52540">
    <property type="entry name" value="P-loop containing nucleoside triphosphate hydrolases"/>
    <property type="match status" value="1"/>
</dbReference>
<feature type="domain" description="DNA helicase Pif1-like 2B" evidence="3">
    <location>
        <begin position="179"/>
        <end position="223"/>
    </location>
</feature>
<reference evidence="5" key="2">
    <citation type="submission" date="2014-06" db="EMBL/GenBank/DDBJ databases">
        <authorList>
            <person name="Genoscope - CEA"/>
        </authorList>
    </citation>
    <scope>NUCLEOTIDE SEQUENCE</scope>
</reference>
<dbReference type="GO" id="GO:0043139">
    <property type="term" value="F:5'-3' DNA helicase activity"/>
    <property type="evidence" value="ECO:0007669"/>
    <property type="project" value="UniProtKB-EC"/>
</dbReference>
<keyword evidence="1" id="KW-0227">DNA damage</keyword>
<dbReference type="PaxDb" id="3708-A0A078GWK4"/>
<dbReference type="PANTHER" id="PTHR10492:SF90">
    <property type="entry name" value="ATP-DEPENDENT DNA HELICASE"/>
    <property type="match status" value="1"/>
</dbReference>
<dbReference type="GO" id="GO:0006281">
    <property type="term" value="P:DNA repair"/>
    <property type="evidence" value="ECO:0007669"/>
    <property type="project" value="UniProtKB-KW"/>
</dbReference>
<dbReference type="STRING" id="3708.A0A078GWK4"/>
<dbReference type="EMBL" id="LK032262">
    <property type="protein sequence ID" value="CDY30870.1"/>
    <property type="molecule type" value="Genomic_DNA"/>
</dbReference>
<sequence length="253" mass="28534">MCDIHRGSMLAKEKIFATYTDDVTMCDIHRGSMLASSIAKSDLIIWDEAPMKHRQAFETLDRSLRDLLSPSNPEAADRLFGGKTVLLGRDFRKILPVVPHGKRQDTVLASVGKSYLWKNAEKYLAERAVLTPTNSTVHELKSYMLSHVPSQAKEYLSSDSVELEATLDDDWTSHYPQKYLNSLEFPGLPNHILCLKVGPVMILRNLNQTYGLCNGTRVIVTRLGNRIVEAEIMTRKDSGERILIPRIQLSPLI</sequence>
<keyword evidence="1" id="KW-0378">Hydrolase</keyword>
<dbReference type="GO" id="GO:0000723">
    <property type="term" value="P:telomere maintenance"/>
    <property type="evidence" value="ECO:0007669"/>
    <property type="project" value="InterPro"/>
</dbReference>
<dbReference type="GO" id="GO:0006310">
    <property type="term" value="P:DNA recombination"/>
    <property type="evidence" value="ECO:0007669"/>
    <property type="project" value="UniProtKB-KW"/>
</dbReference>
<dbReference type="Gene3D" id="3.40.50.300">
    <property type="entry name" value="P-loop containing nucleotide triphosphate hydrolases"/>
    <property type="match status" value="1"/>
</dbReference>
<keyword evidence="6" id="KW-1185">Reference proteome</keyword>
<comment type="similarity">
    <text evidence="1">Belongs to the helicase family.</text>
</comment>
<dbReference type="Proteomes" id="UP001295469">
    <property type="component" value="Chromosome C04"/>
</dbReference>
<proteinExistence type="inferred from homology"/>
<evidence type="ECO:0000256" key="1">
    <source>
        <dbReference type="RuleBase" id="RU363044"/>
    </source>
</evidence>
<feature type="domain" description="DNA helicase Pif1-like DEAD-box helicase" evidence="2">
    <location>
        <begin position="17"/>
        <end position="121"/>
    </location>
</feature>
<reference evidence="4" key="3">
    <citation type="submission" date="2021-01" db="EMBL/GenBank/DDBJ databases">
        <authorList>
            <consortium name="Genoscope - CEA"/>
            <person name="William W."/>
        </authorList>
    </citation>
    <scope>NUCLEOTIDE SEQUENCE</scope>
</reference>
<keyword evidence="1" id="KW-0233">DNA recombination</keyword>
<comment type="cofactor">
    <cofactor evidence="1">
        <name>Mg(2+)</name>
        <dbReference type="ChEBI" id="CHEBI:18420"/>
    </cofactor>
</comment>
<evidence type="ECO:0000259" key="3">
    <source>
        <dbReference type="Pfam" id="PF21530"/>
    </source>
</evidence>
<keyword evidence="1" id="KW-0234">DNA repair</keyword>
<accession>A0A078GWK4</accession>
<dbReference type="InterPro" id="IPR049163">
    <property type="entry name" value="Pif1-like_2B_dom"/>
</dbReference>
<dbReference type="InterPro" id="IPR010285">
    <property type="entry name" value="DNA_helicase_pif1-like_DEAD"/>
</dbReference>
<evidence type="ECO:0000313" key="4">
    <source>
        <dbReference type="EMBL" id="CAF1853953.1"/>
    </source>
</evidence>
<dbReference type="GO" id="GO:0016787">
    <property type="term" value="F:hydrolase activity"/>
    <property type="evidence" value="ECO:0007669"/>
    <property type="project" value="UniProtKB-KW"/>
</dbReference>
<dbReference type="PANTHER" id="PTHR10492">
    <property type="match status" value="1"/>
</dbReference>
<dbReference type="AlphaFoldDB" id="A0A078GWK4"/>
<keyword evidence="1" id="KW-0547">Nucleotide-binding</keyword>
<comment type="catalytic activity">
    <reaction evidence="1">
        <text>ATP + H2O = ADP + phosphate + H(+)</text>
        <dbReference type="Rhea" id="RHEA:13065"/>
        <dbReference type="ChEBI" id="CHEBI:15377"/>
        <dbReference type="ChEBI" id="CHEBI:15378"/>
        <dbReference type="ChEBI" id="CHEBI:30616"/>
        <dbReference type="ChEBI" id="CHEBI:43474"/>
        <dbReference type="ChEBI" id="CHEBI:456216"/>
        <dbReference type="EC" id="5.6.2.3"/>
    </reaction>
</comment>